<reference evidence="2" key="1">
    <citation type="submission" date="2021-01" db="EMBL/GenBank/DDBJ databases">
        <title>Whole genome shotgun sequence of Actinoplanes cyaneus NBRC 14990.</title>
        <authorList>
            <person name="Komaki H."/>
            <person name="Tamura T."/>
        </authorList>
    </citation>
    <scope>NUCLEOTIDE SEQUENCE</scope>
    <source>
        <strain evidence="2">NBRC 14990</strain>
    </source>
</reference>
<dbReference type="AlphaFoldDB" id="A0A919IPX7"/>
<proteinExistence type="predicted"/>
<dbReference type="PANTHER" id="PTHR48050">
    <property type="entry name" value="STEROL 3-BETA-GLUCOSYLTRANSFERASE"/>
    <property type="match status" value="1"/>
</dbReference>
<protein>
    <submittedName>
        <fullName evidence="2">Glycosyl transferase</fullName>
    </submittedName>
</protein>
<dbReference type="EMBL" id="BOMH01000064">
    <property type="protein sequence ID" value="GID69624.1"/>
    <property type="molecule type" value="Genomic_DNA"/>
</dbReference>
<dbReference type="FunFam" id="3.40.50.2000:FF:000009">
    <property type="entry name" value="Sterol 3-beta-glucosyltransferase UGT80A2"/>
    <property type="match status" value="1"/>
</dbReference>
<dbReference type="GO" id="GO:0016758">
    <property type="term" value="F:hexosyltransferase activity"/>
    <property type="evidence" value="ECO:0007669"/>
    <property type="project" value="UniProtKB-ARBA"/>
</dbReference>
<feature type="domain" description="Erythromycin biosynthesis protein CIII-like C-terminal" evidence="1">
    <location>
        <begin position="283"/>
        <end position="351"/>
    </location>
</feature>
<dbReference type="InterPro" id="IPR010610">
    <property type="entry name" value="EryCIII-like_C"/>
</dbReference>
<keyword evidence="2" id="KW-0808">Transferase</keyword>
<dbReference type="Proteomes" id="UP000619479">
    <property type="component" value="Unassembled WGS sequence"/>
</dbReference>
<dbReference type="RefSeq" id="WP_203752281.1">
    <property type="nucleotide sequence ID" value="NZ_BAAAUC010000075.1"/>
</dbReference>
<dbReference type="SUPFAM" id="SSF53756">
    <property type="entry name" value="UDP-Glycosyltransferase/glycogen phosphorylase"/>
    <property type="match status" value="1"/>
</dbReference>
<evidence type="ECO:0000259" key="1">
    <source>
        <dbReference type="Pfam" id="PF06722"/>
    </source>
</evidence>
<dbReference type="GO" id="GO:0008194">
    <property type="term" value="F:UDP-glycosyltransferase activity"/>
    <property type="evidence" value="ECO:0007669"/>
    <property type="project" value="InterPro"/>
</dbReference>
<evidence type="ECO:0000313" key="2">
    <source>
        <dbReference type="EMBL" id="GID69624.1"/>
    </source>
</evidence>
<organism evidence="2 3">
    <name type="scientific">Actinoplanes cyaneus</name>
    <dbReference type="NCBI Taxonomy" id="52696"/>
    <lineage>
        <taxon>Bacteria</taxon>
        <taxon>Bacillati</taxon>
        <taxon>Actinomycetota</taxon>
        <taxon>Actinomycetes</taxon>
        <taxon>Micromonosporales</taxon>
        <taxon>Micromonosporaceae</taxon>
        <taxon>Actinoplanes</taxon>
    </lineage>
</organism>
<gene>
    <name evidence="2" type="ORF">Acy02nite_75050</name>
</gene>
<dbReference type="CDD" id="cd03784">
    <property type="entry name" value="GT1_Gtf-like"/>
    <property type="match status" value="1"/>
</dbReference>
<evidence type="ECO:0000313" key="3">
    <source>
        <dbReference type="Proteomes" id="UP000619479"/>
    </source>
</evidence>
<comment type="caution">
    <text evidence="2">The sequence shown here is derived from an EMBL/GenBank/DDBJ whole genome shotgun (WGS) entry which is preliminary data.</text>
</comment>
<name>A0A919IPX7_9ACTN</name>
<dbReference type="InterPro" id="IPR050426">
    <property type="entry name" value="Glycosyltransferase_28"/>
</dbReference>
<dbReference type="InterPro" id="IPR002213">
    <property type="entry name" value="UDP_glucos_trans"/>
</dbReference>
<dbReference type="Gene3D" id="3.40.50.2000">
    <property type="entry name" value="Glycogen Phosphorylase B"/>
    <property type="match status" value="2"/>
</dbReference>
<dbReference type="GO" id="GO:0017000">
    <property type="term" value="P:antibiotic biosynthetic process"/>
    <property type="evidence" value="ECO:0007669"/>
    <property type="project" value="UniProtKB-ARBA"/>
</dbReference>
<accession>A0A919IPX7</accession>
<sequence>MRVVLSAYDSRGGVEPLIGLAVRLRGLGAEVTVCAPPDEVPLRGVPFVPVGMSPRELMRGPVTGTIRDRAGALIADQFAKLPAVLEGADVLVACGILPSVAGARSVAEMLNIPYVYAAFQPNSLPSPHHRPIARPGHPLDPAVTDNRVLWEQDATAANELFRDVLNAERARHGLPEVKDVRDHGFTDLPWLATDSLLGPWLEPADLEVVQTGTWILPDEGDLPDEVEAFLDQEPLPVYVGFGSMPVAEELARAAVDAARAQGHPVILSAGWAGLDAEDCLVVGEISHPALFKRVAAVVHHGGSGTTHTAARAGVPQVIVPHGGDQPYWAERVTALGIGATGESVADALKVAMAPETAAHAAAVAAAMYPDGAAVAAEMLIEEFRP</sequence>
<dbReference type="PANTHER" id="PTHR48050:SF13">
    <property type="entry name" value="STEROL 3-BETA-GLUCOSYLTRANSFERASE UGT80A2"/>
    <property type="match status" value="1"/>
</dbReference>
<keyword evidence="3" id="KW-1185">Reference proteome</keyword>
<dbReference type="Pfam" id="PF06722">
    <property type="entry name" value="EryCIII-like_C"/>
    <property type="match status" value="1"/>
</dbReference>